<reference evidence="2" key="1">
    <citation type="submission" date="2016-09" db="EMBL/GenBank/DDBJ databases">
        <authorList>
            <person name="Capua I."/>
            <person name="De Benedictis P."/>
            <person name="Joannis T."/>
            <person name="Lombin L.H."/>
            <person name="Cattoli G."/>
        </authorList>
    </citation>
    <scope>NUCLEOTIDE SEQUENCE</scope>
    <source>
        <strain evidence="2">B9</strain>
    </source>
</reference>
<dbReference type="EMBL" id="FMSH01000524">
    <property type="protein sequence ID" value="SCV00630.1"/>
    <property type="molecule type" value="Genomic_DNA"/>
</dbReference>
<protein>
    <submittedName>
        <fullName evidence="2">Flp pilus assembly protein pilin Flp</fullName>
    </submittedName>
</protein>
<dbReference type="AlphaFoldDB" id="A0A1K0IS97"/>
<proteinExistence type="predicted"/>
<accession>A0A1K0IS97</accession>
<name>A0A1K0IS97_CUPNE</name>
<sequence length="63" mass="6575">MSTINAHLKRFLRDERGVTSIEYALLGALLAMAIVSGVSALGNAVGSLYKTIATKVSSLPSLP</sequence>
<keyword evidence="1" id="KW-1133">Transmembrane helix</keyword>
<dbReference type="RefSeq" id="WP_340530652.1">
    <property type="nucleotide sequence ID" value="NZ_FMSH01000524.1"/>
</dbReference>
<keyword evidence="1" id="KW-0472">Membrane</keyword>
<organism evidence="2">
    <name type="scientific">Cupriavidus necator</name>
    <name type="common">Alcaligenes eutrophus</name>
    <name type="synonym">Ralstonia eutropha</name>
    <dbReference type="NCBI Taxonomy" id="106590"/>
    <lineage>
        <taxon>Bacteria</taxon>
        <taxon>Pseudomonadati</taxon>
        <taxon>Pseudomonadota</taxon>
        <taxon>Betaproteobacteria</taxon>
        <taxon>Burkholderiales</taxon>
        <taxon>Burkholderiaceae</taxon>
        <taxon>Cupriavidus</taxon>
    </lineage>
</organism>
<gene>
    <name evidence="2" type="primary">flp</name>
    <name evidence="2" type="ORF">CNECB9_750005</name>
</gene>
<feature type="transmembrane region" description="Helical" evidence="1">
    <location>
        <begin position="21"/>
        <end position="41"/>
    </location>
</feature>
<evidence type="ECO:0000256" key="1">
    <source>
        <dbReference type="SAM" id="Phobius"/>
    </source>
</evidence>
<evidence type="ECO:0000313" key="2">
    <source>
        <dbReference type="EMBL" id="SCV00630.1"/>
    </source>
</evidence>
<keyword evidence="1" id="KW-0812">Transmembrane</keyword>
<dbReference type="InterPro" id="IPR007047">
    <property type="entry name" value="Flp_Fap"/>
</dbReference>
<dbReference type="Pfam" id="PF04964">
    <property type="entry name" value="Flp_Fap"/>
    <property type="match status" value="1"/>
</dbReference>